<evidence type="ECO:0000256" key="3">
    <source>
        <dbReference type="ARBA" id="ARBA00022840"/>
    </source>
</evidence>
<protein>
    <recommendedName>
        <fullName evidence="4">ABC transporter domain-containing protein</fullName>
    </recommendedName>
</protein>
<organism evidence="5 6">
    <name type="scientific">Candidatus Roizmanbacteria bacterium CG10_big_fil_rev_8_21_14_0_10_45_7</name>
    <dbReference type="NCBI Taxonomy" id="1974854"/>
    <lineage>
        <taxon>Bacteria</taxon>
        <taxon>Candidatus Roizmaniibacteriota</taxon>
    </lineage>
</organism>
<keyword evidence="3" id="KW-0067">ATP-binding</keyword>
<name>A0A2M8KV09_9BACT</name>
<dbReference type="InterPro" id="IPR027417">
    <property type="entry name" value="P-loop_NTPase"/>
</dbReference>
<reference evidence="6" key="1">
    <citation type="submission" date="2017-09" db="EMBL/GenBank/DDBJ databases">
        <title>Depth-based differentiation of microbial function through sediment-hosted aquifers and enrichment of novel symbionts in the deep terrestrial subsurface.</title>
        <authorList>
            <person name="Probst A.J."/>
            <person name="Ladd B."/>
            <person name="Jarett J.K."/>
            <person name="Geller-Mcgrath D.E."/>
            <person name="Sieber C.M.K."/>
            <person name="Emerson J.B."/>
            <person name="Anantharaman K."/>
            <person name="Thomas B.C."/>
            <person name="Malmstrom R."/>
            <person name="Stieglmeier M."/>
            <person name="Klingl A."/>
            <person name="Woyke T."/>
            <person name="Ryan C.M."/>
            <person name="Banfield J.F."/>
        </authorList>
    </citation>
    <scope>NUCLEOTIDE SEQUENCE [LARGE SCALE GENOMIC DNA]</scope>
</reference>
<gene>
    <name evidence="5" type="ORF">COU89_01505</name>
</gene>
<dbReference type="PANTHER" id="PTHR43204">
    <property type="entry name" value="ABC TRANSPORTER I FAMILY MEMBER 6, CHLOROPLASTIC"/>
    <property type="match status" value="1"/>
</dbReference>
<evidence type="ECO:0000256" key="1">
    <source>
        <dbReference type="ARBA" id="ARBA00006216"/>
    </source>
</evidence>
<sequence length="167" mass="18257">MLSLKNITIRLRNKPIVTNLSLQIKPGELVVLMGPNGSGKSTLAHTIMGNPLYELVQGSSIKIDGHEVSNAKPEERAQAGLFLGFQTPIAIPGVSLVRLLRELVPQATADTKAFMVRLRTYAKELAFSEGLLMRGLNDGFSGGEQKKIELVQALFLAKHYAIFDEID</sequence>
<evidence type="ECO:0000313" key="5">
    <source>
        <dbReference type="EMBL" id="PJE63778.1"/>
    </source>
</evidence>
<dbReference type="Pfam" id="PF00005">
    <property type="entry name" value="ABC_tran"/>
    <property type="match status" value="1"/>
</dbReference>
<accession>A0A2M8KV09</accession>
<keyword evidence="2" id="KW-0547">Nucleotide-binding</keyword>
<evidence type="ECO:0000256" key="2">
    <source>
        <dbReference type="ARBA" id="ARBA00022741"/>
    </source>
</evidence>
<evidence type="ECO:0000259" key="4">
    <source>
        <dbReference type="Pfam" id="PF00005"/>
    </source>
</evidence>
<dbReference type="InterPro" id="IPR010230">
    <property type="entry name" value="FeS-cluster_ATPase_SufC"/>
</dbReference>
<dbReference type="AlphaFoldDB" id="A0A2M8KV09"/>
<dbReference type="GO" id="GO:0016887">
    <property type="term" value="F:ATP hydrolysis activity"/>
    <property type="evidence" value="ECO:0007669"/>
    <property type="project" value="InterPro"/>
</dbReference>
<proteinExistence type="inferred from homology"/>
<dbReference type="InterPro" id="IPR003439">
    <property type="entry name" value="ABC_transporter-like_ATP-bd"/>
</dbReference>
<feature type="non-terminal residue" evidence="5">
    <location>
        <position position="167"/>
    </location>
</feature>
<feature type="domain" description="ABC transporter" evidence="4">
    <location>
        <begin position="18"/>
        <end position="165"/>
    </location>
</feature>
<dbReference type="GO" id="GO:0005524">
    <property type="term" value="F:ATP binding"/>
    <property type="evidence" value="ECO:0007669"/>
    <property type="project" value="UniProtKB-KW"/>
</dbReference>
<evidence type="ECO:0000313" key="6">
    <source>
        <dbReference type="Proteomes" id="UP000231569"/>
    </source>
</evidence>
<dbReference type="Gene3D" id="3.40.50.300">
    <property type="entry name" value="P-loop containing nucleotide triphosphate hydrolases"/>
    <property type="match status" value="1"/>
</dbReference>
<dbReference type="EMBL" id="PFEE01000031">
    <property type="protein sequence ID" value="PJE63778.1"/>
    <property type="molecule type" value="Genomic_DNA"/>
</dbReference>
<dbReference type="Proteomes" id="UP000231569">
    <property type="component" value="Unassembled WGS sequence"/>
</dbReference>
<dbReference type="PANTHER" id="PTHR43204:SF1">
    <property type="entry name" value="ABC TRANSPORTER I FAMILY MEMBER 6, CHLOROPLASTIC"/>
    <property type="match status" value="1"/>
</dbReference>
<comment type="similarity">
    <text evidence="1">Belongs to the ABC transporter superfamily. Ycf16 family.</text>
</comment>
<comment type="caution">
    <text evidence="5">The sequence shown here is derived from an EMBL/GenBank/DDBJ whole genome shotgun (WGS) entry which is preliminary data.</text>
</comment>
<dbReference type="SUPFAM" id="SSF52540">
    <property type="entry name" value="P-loop containing nucleoside triphosphate hydrolases"/>
    <property type="match status" value="1"/>
</dbReference>